<feature type="transmembrane region" description="Helical" evidence="6">
    <location>
        <begin position="115"/>
        <end position="135"/>
    </location>
</feature>
<evidence type="ECO:0000313" key="7">
    <source>
        <dbReference type="Proteomes" id="UP000887574"/>
    </source>
</evidence>
<keyword evidence="7" id="KW-1185">Reference proteome</keyword>
<dbReference type="InterPro" id="IPR006696">
    <property type="entry name" value="DUF423"/>
</dbReference>
<evidence type="ECO:0000256" key="1">
    <source>
        <dbReference type="ARBA" id="ARBA00004141"/>
    </source>
</evidence>
<dbReference type="WBParaSite" id="jg3281">
    <property type="protein sequence ID" value="jg3281"/>
    <property type="gene ID" value="jg3281"/>
</dbReference>
<proteinExistence type="inferred from homology"/>
<dbReference type="Proteomes" id="UP000887574">
    <property type="component" value="Unplaced"/>
</dbReference>
<feature type="transmembrane region" description="Helical" evidence="6">
    <location>
        <begin position="53"/>
        <end position="72"/>
    </location>
</feature>
<comment type="subcellular location">
    <subcellularLocation>
        <location evidence="1">Membrane</location>
        <topology evidence="1">Multi-pass membrane protein</topology>
    </subcellularLocation>
</comment>
<comment type="similarity">
    <text evidence="2">Belongs to the TMEM256 family.</text>
</comment>
<evidence type="ECO:0000256" key="5">
    <source>
        <dbReference type="ARBA" id="ARBA00023136"/>
    </source>
</evidence>
<evidence type="ECO:0000256" key="3">
    <source>
        <dbReference type="ARBA" id="ARBA00022692"/>
    </source>
</evidence>
<evidence type="ECO:0000256" key="4">
    <source>
        <dbReference type="ARBA" id="ARBA00022989"/>
    </source>
</evidence>
<evidence type="ECO:0000313" key="8">
    <source>
        <dbReference type="WBParaSite" id="jg3281"/>
    </source>
</evidence>
<keyword evidence="3 6" id="KW-0812">Transmembrane</keyword>
<dbReference type="GO" id="GO:0016020">
    <property type="term" value="C:membrane"/>
    <property type="evidence" value="ECO:0007669"/>
    <property type="project" value="UniProtKB-SubCell"/>
</dbReference>
<dbReference type="PANTHER" id="PTHR43461">
    <property type="entry name" value="TRANSMEMBRANE PROTEIN 256"/>
    <property type="match status" value="1"/>
</dbReference>
<keyword evidence="4 6" id="KW-1133">Transmembrane helix</keyword>
<sequence length="162" mass="18126">MELLISAYHALPNGAKSAAESAVNYLRSFVGVIKRGRNFLTVLFLSDSQSFKLITRFAGFSGFVAIVLSAYGSNVLSEGAEVDQLRKKALLNANKHHFIHTFGLLHCSKASYPHLTALLFFSGIVIYCGSCYKFAIWNDERFRKYTPIGGYLFMFGWCSFIL</sequence>
<keyword evidence="5 6" id="KW-0472">Membrane</keyword>
<accession>A0A915EAM0</accession>
<protein>
    <submittedName>
        <fullName evidence="8">Uncharacterized protein</fullName>
    </submittedName>
</protein>
<organism evidence="7 8">
    <name type="scientific">Ditylenchus dipsaci</name>
    <dbReference type="NCBI Taxonomy" id="166011"/>
    <lineage>
        <taxon>Eukaryota</taxon>
        <taxon>Metazoa</taxon>
        <taxon>Ecdysozoa</taxon>
        <taxon>Nematoda</taxon>
        <taxon>Chromadorea</taxon>
        <taxon>Rhabditida</taxon>
        <taxon>Tylenchina</taxon>
        <taxon>Tylenchomorpha</taxon>
        <taxon>Sphaerularioidea</taxon>
        <taxon>Anguinidae</taxon>
        <taxon>Anguininae</taxon>
        <taxon>Ditylenchus</taxon>
    </lineage>
</organism>
<dbReference type="AlphaFoldDB" id="A0A915EAM0"/>
<name>A0A915EAM0_9BILA</name>
<reference evidence="8" key="1">
    <citation type="submission" date="2022-11" db="UniProtKB">
        <authorList>
            <consortium name="WormBaseParasite"/>
        </authorList>
    </citation>
    <scope>IDENTIFICATION</scope>
</reference>
<dbReference type="Pfam" id="PF04241">
    <property type="entry name" value="DUF423"/>
    <property type="match status" value="1"/>
</dbReference>
<evidence type="ECO:0000256" key="6">
    <source>
        <dbReference type="SAM" id="Phobius"/>
    </source>
</evidence>
<evidence type="ECO:0000256" key="2">
    <source>
        <dbReference type="ARBA" id="ARBA00006208"/>
    </source>
</evidence>
<dbReference type="PANTHER" id="PTHR43461:SF1">
    <property type="entry name" value="TRANSMEMBRANE PROTEIN 256"/>
    <property type="match status" value="1"/>
</dbReference>